<dbReference type="RefSeq" id="WP_185084012.1">
    <property type="nucleotide sequence ID" value="NZ_JACHJB010000001.1"/>
</dbReference>
<feature type="transmembrane region" description="Helical" evidence="1">
    <location>
        <begin position="60"/>
        <end position="81"/>
    </location>
</feature>
<dbReference type="EMBL" id="JACHJB010000001">
    <property type="protein sequence ID" value="MBB6346172.1"/>
    <property type="molecule type" value="Genomic_DNA"/>
</dbReference>
<evidence type="ECO:0000313" key="2">
    <source>
        <dbReference type="EMBL" id="MBB6346172.1"/>
    </source>
</evidence>
<evidence type="ECO:0000313" key="3">
    <source>
        <dbReference type="Proteomes" id="UP000583800"/>
    </source>
</evidence>
<name>A0A7X0EVR3_9ACTN</name>
<reference evidence="2 3" key="1">
    <citation type="submission" date="2020-08" db="EMBL/GenBank/DDBJ databases">
        <title>Sequencing the genomes of 1000 actinobacteria strains.</title>
        <authorList>
            <person name="Klenk H.-P."/>
        </authorList>
    </citation>
    <scope>NUCLEOTIDE SEQUENCE [LARGE SCALE GENOMIC DNA]</scope>
    <source>
        <strain evidence="2 3">DSM 45913</strain>
    </source>
</reference>
<feature type="transmembrane region" description="Helical" evidence="1">
    <location>
        <begin position="101"/>
        <end position="119"/>
    </location>
</feature>
<keyword evidence="1" id="KW-0812">Transmembrane</keyword>
<comment type="caution">
    <text evidence="2">The sequence shown here is derived from an EMBL/GenBank/DDBJ whole genome shotgun (WGS) entry which is preliminary data.</text>
</comment>
<keyword evidence="1" id="KW-1133">Transmembrane helix</keyword>
<keyword evidence="3" id="KW-1185">Reference proteome</keyword>
<dbReference type="Proteomes" id="UP000583800">
    <property type="component" value="Unassembled WGS sequence"/>
</dbReference>
<proteinExistence type="predicted"/>
<protein>
    <submittedName>
        <fullName evidence="2">Uncharacterized protein</fullName>
    </submittedName>
</protein>
<keyword evidence="1" id="KW-0472">Membrane</keyword>
<gene>
    <name evidence="2" type="ORF">FHU36_002681</name>
</gene>
<organism evidence="2 3">
    <name type="scientific">Nonomuraea muscovyensis</name>
    <dbReference type="NCBI Taxonomy" id="1124761"/>
    <lineage>
        <taxon>Bacteria</taxon>
        <taxon>Bacillati</taxon>
        <taxon>Actinomycetota</taxon>
        <taxon>Actinomycetes</taxon>
        <taxon>Streptosporangiales</taxon>
        <taxon>Streptosporangiaceae</taxon>
        <taxon>Nonomuraea</taxon>
    </lineage>
</organism>
<evidence type="ECO:0000256" key="1">
    <source>
        <dbReference type="SAM" id="Phobius"/>
    </source>
</evidence>
<accession>A0A7X0EVR3</accession>
<sequence>MSASVPFRLLRTSVFAVVCLALGVGAHLFGGGTVSANAMAGGLVAAFAVAYPLSGRERAFGAILPLLGGLQVVMHVAFSLAHVTSPVEVAGHGHSGLVPGLGMLVAHAWATGLTALWLARGEALFWAVLRRLAVRLLALFRPVASWTPFLPACTAEPPALRSAVLRHVVSRRGPPVFVDFG</sequence>
<feature type="transmembrane region" description="Helical" evidence="1">
    <location>
        <begin position="36"/>
        <end position="53"/>
    </location>
</feature>
<feature type="transmembrane region" description="Helical" evidence="1">
    <location>
        <begin position="12"/>
        <end position="30"/>
    </location>
</feature>
<dbReference type="AlphaFoldDB" id="A0A7X0EVR3"/>